<dbReference type="Proteomes" id="UP000807353">
    <property type="component" value="Unassembled WGS sequence"/>
</dbReference>
<organism evidence="1 2">
    <name type="scientific">Collybia nuda</name>
    <dbReference type="NCBI Taxonomy" id="64659"/>
    <lineage>
        <taxon>Eukaryota</taxon>
        <taxon>Fungi</taxon>
        <taxon>Dikarya</taxon>
        <taxon>Basidiomycota</taxon>
        <taxon>Agaricomycotina</taxon>
        <taxon>Agaricomycetes</taxon>
        <taxon>Agaricomycetidae</taxon>
        <taxon>Agaricales</taxon>
        <taxon>Tricholomatineae</taxon>
        <taxon>Clitocybaceae</taxon>
        <taxon>Collybia</taxon>
    </lineage>
</organism>
<evidence type="ECO:0000313" key="1">
    <source>
        <dbReference type="EMBL" id="KAF9467242.1"/>
    </source>
</evidence>
<dbReference type="AlphaFoldDB" id="A0A9P6CID7"/>
<keyword evidence="2" id="KW-1185">Reference proteome</keyword>
<protein>
    <submittedName>
        <fullName evidence="1">Uncharacterized protein</fullName>
    </submittedName>
</protein>
<reference evidence="1" key="1">
    <citation type="submission" date="2020-11" db="EMBL/GenBank/DDBJ databases">
        <authorList>
            <consortium name="DOE Joint Genome Institute"/>
            <person name="Ahrendt S."/>
            <person name="Riley R."/>
            <person name="Andreopoulos W."/>
            <person name="Labutti K."/>
            <person name="Pangilinan J."/>
            <person name="Ruiz-Duenas F.J."/>
            <person name="Barrasa J.M."/>
            <person name="Sanchez-Garcia M."/>
            <person name="Camarero S."/>
            <person name="Miyauchi S."/>
            <person name="Serrano A."/>
            <person name="Linde D."/>
            <person name="Babiker R."/>
            <person name="Drula E."/>
            <person name="Ayuso-Fernandez I."/>
            <person name="Pacheco R."/>
            <person name="Padilla G."/>
            <person name="Ferreira P."/>
            <person name="Barriuso J."/>
            <person name="Kellner H."/>
            <person name="Castanera R."/>
            <person name="Alfaro M."/>
            <person name="Ramirez L."/>
            <person name="Pisabarro A.G."/>
            <person name="Kuo A."/>
            <person name="Tritt A."/>
            <person name="Lipzen A."/>
            <person name="He G."/>
            <person name="Yan M."/>
            <person name="Ng V."/>
            <person name="Cullen D."/>
            <person name="Martin F."/>
            <person name="Rosso M.-N."/>
            <person name="Henrissat B."/>
            <person name="Hibbett D."/>
            <person name="Martinez A.T."/>
            <person name="Grigoriev I.V."/>
        </authorList>
    </citation>
    <scope>NUCLEOTIDE SEQUENCE</scope>
    <source>
        <strain evidence="1">CBS 247.69</strain>
    </source>
</reference>
<accession>A0A9P6CID7</accession>
<evidence type="ECO:0000313" key="2">
    <source>
        <dbReference type="Proteomes" id="UP000807353"/>
    </source>
</evidence>
<comment type="caution">
    <text evidence="1">The sequence shown here is derived from an EMBL/GenBank/DDBJ whole genome shotgun (WGS) entry which is preliminary data.</text>
</comment>
<dbReference type="EMBL" id="MU150237">
    <property type="protein sequence ID" value="KAF9467242.1"/>
    <property type="molecule type" value="Genomic_DNA"/>
</dbReference>
<name>A0A9P6CID7_9AGAR</name>
<gene>
    <name evidence="1" type="ORF">BDZ94DRAFT_1248872</name>
</gene>
<sequence length="58" mass="6704">MGYEGIDYCKDWTHVTPQSGHLSYSILYFTCSVSISKLKLPNPQSLEASSFNHFFYTY</sequence>
<proteinExistence type="predicted"/>